<comment type="caution">
    <text evidence="1">The sequence shown here is derived from an EMBL/GenBank/DDBJ whole genome shotgun (WGS) entry which is preliminary data.</text>
</comment>
<keyword evidence="2" id="KW-1185">Reference proteome</keyword>
<reference evidence="1" key="1">
    <citation type="submission" date="2021-06" db="EMBL/GenBank/DDBJ databases">
        <authorList>
            <person name="Kallberg Y."/>
            <person name="Tangrot J."/>
            <person name="Rosling A."/>
        </authorList>
    </citation>
    <scope>NUCLEOTIDE SEQUENCE</scope>
    <source>
        <strain evidence="1">CL356</strain>
    </source>
</reference>
<dbReference type="Proteomes" id="UP000789525">
    <property type="component" value="Unassembled WGS sequence"/>
</dbReference>
<proteinExistence type="predicted"/>
<name>A0ACA9K4R7_9GLOM</name>
<protein>
    <submittedName>
        <fullName evidence="1">4411_t:CDS:1</fullName>
    </submittedName>
</protein>
<dbReference type="EMBL" id="CAJVPT010000890">
    <property type="protein sequence ID" value="CAG8452294.1"/>
    <property type="molecule type" value="Genomic_DNA"/>
</dbReference>
<evidence type="ECO:0000313" key="2">
    <source>
        <dbReference type="Proteomes" id="UP000789525"/>
    </source>
</evidence>
<feature type="non-terminal residue" evidence="1">
    <location>
        <position position="267"/>
    </location>
</feature>
<accession>A0ACA9K4R7</accession>
<gene>
    <name evidence="1" type="ORF">ACOLOM_LOCUS803</name>
</gene>
<evidence type="ECO:0000313" key="1">
    <source>
        <dbReference type="EMBL" id="CAG8452294.1"/>
    </source>
</evidence>
<sequence>MSEPTRFPTTSRVLQIFVPRILEKSIKPIFLKYSKVQSDKRGGRTLKKQVLDFDNVNEQWRGEVAQAATLLYRCVLQMKCTEMEKMLGQIVPPTLSLIDDYDVKLKTLGVSTLDYLLKEVRPESIRRSGLGDVFYEALVNCLSYQSETSHLPLLRLSFSAIITLVSLVEPIEERSRYTKYEKILSDSVIRGFVYSGDKIAVRQVLLEQIPRLAEGLGIVIVKYLQDLIQNLCATLEVALDVPNKNEILNLHLTASKGIEVLITKCWP</sequence>
<organism evidence="1 2">
    <name type="scientific">Acaulospora colombiana</name>
    <dbReference type="NCBI Taxonomy" id="27376"/>
    <lineage>
        <taxon>Eukaryota</taxon>
        <taxon>Fungi</taxon>
        <taxon>Fungi incertae sedis</taxon>
        <taxon>Mucoromycota</taxon>
        <taxon>Glomeromycotina</taxon>
        <taxon>Glomeromycetes</taxon>
        <taxon>Diversisporales</taxon>
        <taxon>Acaulosporaceae</taxon>
        <taxon>Acaulospora</taxon>
    </lineage>
</organism>